<evidence type="ECO:0000313" key="3">
    <source>
        <dbReference type="Proteomes" id="UP001591681"/>
    </source>
</evidence>
<dbReference type="SUPFAM" id="SSF56672">
    <property type="entry name" value="DNA/RNA polymerases"/>
    <property type="match status" value="1"/>
</dbReference>
<keyword evidence="3" id="KW-1185">Reference proteome</keyword>
<gene>
    <name evidence="2" type="ORF">ACEWY4_014036</name>
</gene>
<proteinExistence type="predicted"/>
<reference evidence="2 3" key="1">
    <citation type="submission" date="2024-09" db="EMBL/GenBank/DDBJ databases">
        <title>A chromosome-level genome assembly of Gray's grenadier anchovy, Coilia grayii.</title>
        <authorList>
            <person name="Fu Z."/>
        </authorList>
    </citation>
    <scope>NUCLEOTIDE SEQUENCE [LARGE SCALE GENOMIC DNA]</scope>
    <source>
        <strain evidence="2">G4</strain>
        <tissue evidence="2">Muscle</tissue>
    </source>
</reference>
<dbReference type="PROSITE" id="PS50878">
    <property type="entry name" value="RT_POL"/>
    <property type="match status" value="1"/>
</dbReference>
<dbReference type="InterPro" id="IPR000477">
    <property type="entry name" value="RT_dom"/>
</dbReference>
<organism evidence="2 3">
    <name type="scientific">Coilia grayii</name>
    <name type="common">Gray's grenadier anchovy</name>
    <dbReference type="NCBI Taxonomy" id="363190"/>
    <lineage>
        <taxon>Eukaryota</taxon>
        <taxon>Metazoa</taxon>
        <taxon>Chordata</taxon>
        <taxon>Craniata</taxon>
        <taxon>Vertebrata</taxon>
        <taxon>Euteleostomi</taxon>
        <taxon>Actinopterygii</taxon>
        <taxon>Neopterygii</taxon>
        <taxon>Teleostei</taxon>
        <taxon>Clupei</taxon>
        <taxon>Clupeiformes</taxon>
        <taxon>Clupeoidei</taxon>
        <taxon>Engraulidae</taxon>
        <taxon>Coilinae</taxon>
        <taxon>Coilia</taxon>
    </lineage>
</organism>
<dbReference type="CDD" id="cd01650">
    <property type="entry name" value="RT_nLTR_like"/>
    <property type="match status" value="1"/>
</dbReference>
<feature type="domain" description="Reverse transcriptase" evidence="1">
    <location>
        <begin position="3"/>
        <end position="225"/>
    </location>
</feature>
<evidence type="ECO:0000259" key="1">
    <source>
        <dbReference type="PROSITE" id="PS50878"/>
    </source>
</evidence>
<dbReference type="EMBL" id="JBHFQA010000012">
    <property type="protein sequence ID" value="KAL2089348.1"/>
    <property type="molecule type" value="Genomic_DNA"/>
</dbReference>
<dbReference type="PANTHER" id="PTHR33332">
    <property type="entry name" value="REVERSE TRANSCRIPTASE DOMAIN-CONTAINING PROTEIN"/>
    <property type="match status" value="1"/>
</dbReference>
<evidence type="ECO:0000313" key="2">
    <source>
        <dbReference type="EMBL" id="KAL2089348.1"/>
    </source>
</evidence>
<dbReference type="AlphaFoldDB" id="A0ABD1JR47"/>
<accession>A0ABD1JR47</accession>
<comment type="caution">
    <text evidence="2">The sequence shown here is derived from an EMBL/GenBank/DDBJ whole genome shotgun (WGS) entry which is preliminary data.</text>
</comment>
<dbReference type="Pfam" id="PF00078">
    <property type="entry name" value="RVT_1"/>
    <property type="match status" value="1"/>
</dbReference>
<dbReference type="InterPro" id="IPR043502">
    <property type="entry name" value="DNA/RNA_pol_sf"/>
</dbReference>
<name>A0ABD1JR47_9TELE</name>
<dbReference type="Proteomes" id="UP001591681">
    <property type="component" value="Unassembled WGS sequence"/>
</dbReference>
<sequence length="225" mass="24500">MNVSLSSGIVPAAFKQARVTPLLKKTTLNPTQVENYRPVSLLPFLSKAIERAASKQVVIFLTQNDLLHPKQSGFRSSTETALPSVTEALRVARTEGQSSVLILLDLSAAFYTVNHSILLTTLSNIGITGIAHSWFKSYLTGRSFEVSWQGQLSSTHTLSTGVPQGSVLGPLLLALYTTSLGRVIRSHGFSYHCYADDTQLYLSFRPDYTTVTHASLPVSLHSPHG</sequence>
<protein>
    <recommendedName>
        <fullName evidence="1">Reverse transcriptase domain-containing protein</fullName>
    </recommendedName>
</protein>